<dbReference type="Pfam" id="PF13715">
    <property type="entry name" value="CarbopepD_reg_2"/>
    <property type="match status" value="1"/>
</dbReference>
<evidence type="ECO:0000259" key="10">
    <source>
        <dbReference type="Pfam" id="PF00593"/>
    </source>
</evidence>
<dbReference type="GO" id="GO:0009279">
    <property type="term" value="C:cell outer membrane"/>
    <property type="evidence" value="ECO:0007669"/>
    <property type="project" value="UniProtKB-SubCell"/>
</dbReference>
<dbReference type="Pfam" id="PF00593">
    <property type="entry name" value="TonB_dep_Rec_b-barrel"/>
    <property type="match status" value="1"/>
</dbReference>
<dbReference type="AlphaFoldDB" id="A0A3A1NDF7"/>
<comment type="caution">
    <text evidence="12">The sequence shown here is derived from an EMBL/GenBank/DDBJ whole genome shotgun (WGS) entry which is preliminary data.</text>
</comment>
<evidence type="ECO:0000256" key="4">
    <source>
        <dbReference type="ARBA" id="ARBA00022692"/>
    </source>
</evidence>
<keyword evidence="12" id="KW-0675">Receptor</keyword>
<dbReference type="Pfam" id="PF07715">
    <property type="entry name" value="Plug"/>
    <property type="match status" value="1"/>
</dbReference>
<dbReference type="EMBL" id="VNWK01000035">
    <property type="protein sequence ID" value="TXJ91516.1"/>
    <property type="molecule type" value="Genomic_DNA"/>
</dbReference>
<keyword evidence="7 8" id="KW-0998">Cell outer membrane</keyword>
<dbReference type="Proteomes" id="UP000321621">
    <property type="component" value="Unassembled WGS sequence"/>
</dbReference>
<evidence type="ECO:0000259" key="11">
    <source>
        <dbReference type="Pfam" id="PF07715"/>
    </source>
</evidence>
<keyword evidence="2 8" id="KW-0813">Transport</keyword>
<dbReference type="Gene3D" id="2.40.170.20">
    <property type="entry name" value="TonB-dependent receptor, beta-barrel domain"/>
    <property type="match status" value="1"/>
</dbReference>
<sequence length="1042" mass="113370">MKPKCLRSKRFLGCLSRGKRDIGIGLLLILILGAELAYPRELDIKTMEARVQKIITGMVTDESGVPLPGVTVLVKGTENGTYTDFDGKFTIAADSSDVLVLSYIGYRTQEVLVGQRTDMVIGMEVGSEQLDEIVVVGYGTQKRKDVTGSIASVDTENIGLRPVTSIEQALQGAAPGLNISQRNASPGQTAAITIRGVGSLSAGYEPLWVVDGFPTDQRNAESINPSDIESVDVLKDASSTAIYGSRGANGVIIITTKRAKAGKSTLELDVSSGLASVPESFRLDVLNAKEYVQFMTESYANRGATLPSEIVNWDGVTDTDWQDLVYRTALYSKYNLSSYGGTEKSNYLFSGSYIKQDGVTIGESYEKYSGRLKAETKIGDKLTLGLNMAPNYSIEETSGREWPGGPEFPHVIAALMPPITPVRNADGSYAIGPNGMVNPLESAENFSFQIKRFRMLTNAYAIFELLDGLNLKTNIGSTLNYDNHETYDTPTGVNRDVNDFVYLNVGKFSTIGWLSETTLNYKKLLGNHSIDILAGYTAQKEKNDGVWASVNGFDILGPKIIGFGNAETLNANSVRDASSLISYLGRLNYAYDDKYLLTATFRRDGSSRFGTNSRFANFGSAAIGWRVSKEKFLENAKFLNDLKLRASYGRTGSNSIPNYIAKPSLTSIRHSFGSSQVTGVVNADPGNINLTWETSDQVDMGLDLSMFRNRLTIIGDYYRNTTSGLLLNKQIPLSSGFPSGYLTNIGRMRNWGYEFSLTADIVDNEDWKWTIGGNVTRNWNKVLDLGGADQIQKWYGVLRHVPGREFKEIYGVEVIGVARQGDGSGVAPGDLIFRDVDGDGTIGSFVTADGVPIGSPNQDWAYGITSTLRYGQFTLSTLLQGQAGAQMQDFNLNQIANGANINNVSKKFHYEGRYIDEDHPGNGHVPRAGALVTSAGGVGSVSSIAIQSTDYLRIKNISLSYDFDNELLKVYGINRLRLYGSIENLYTFTNFIGGNPDAVNGSIGPVGPSRLPGISDGREIGINVMASQPLPRIMTIGLNITF</sequence>
<dbReference type="InterPro" id="IPR037066">
    <property type="entry name" value="Plug_dom_sf"/>
</dbReference>
<evidence type="ECO:0000256" key="1">
    <source>
        <dbReference type="ARBA" id="ARBA00004571"/>
    </source>
</evidence>
<dbReference type="RefSeq" id="WP_119648718.1">
    <property type="nucleotide sequence ID" value="NZ_QXFI01000035.1"/>
</dbReference>
<dbReference type="NCBIfam" id="TIGR04057">
    <property type="entry name" value="SusC_RagA_signa"/>
    <property type="match status" value="1"/>
</dbReference>
<evidence type="ECO:0000256" key="5">
    <source>
        <dbReference type="ARBA" id="ARBA00023077"/>
    </source>
</evidence>
<dbReference type="Gene3D" id="2.170.130.10">
    <property type="entry name" value="TonB-dependent receptor, plug domain"/>
    <property type="match status" value="1"/>
</dbReference>
<keyword evidence="3 8" id="KW-1134">Transmembrane beta strand</keyword>
<dbReference type="PROSITE" id="PS52016">
    <property type="entry name" value="TONB_DEPENDENT_REC_3"/>
    <property type="match status" value="1"/>
</dbReference>
<feature type="domain" description="TonB-dependent receptor plug" evidence="11">
    <location>
        <begin position="143"/>
        <end position="251"/>
    </location>
</feature>
<dbReference type="Gene3D" id="2.60.40.1120">
    <property type="entry name" value="Carboxypeptidase-like, regulatory domain"/>
    <property type="match status" value="1"/>
</dbReference>
<comment type="similarity">
    <text evidence="8 9">Belongs to the TonB-dependent receptor family.</text>
</comment>
<evidence type="ECO:0000313" key="15">
    <source>
        <dbReference type="Proteomes" id="UP000321621"/>
    </source>
</evidence>
<evidence type="ECO:0000256" key="3">
    <source>
        <dbReference type="ARBA" id="ARBA00022452"/>
    </source>
</evidence>
<comment type="subcellular location">
    <subcellularLocation>
        <location evidence="1 8">Cell outer membrane</location>
        <topology evidence="1 8">Multi-pass membrane protein</topology>
    </subcellularLocation>
</comment>
<keyword evidence="4 8" id="KW-0812">Transmembrane</keyword>
<dbReference type="InterPro" id="IPR023997">
    <property type="entry name" value="TonB-dep_OMP_SusC/RagA_CS"/>
</dbReference>
<evidence type="ECO:0000313" key="13">
    <source>
        <dbReference type="EMBL" id="TXJ91516.1"/>
    </source>
</evidence>
<dbReference type="InterPro" id="IPR039426">
    <property type="entry name" value="TonB-dep_rcpt-like"/>
</dbReference>
<dbReference type="SUPFAM" id="SSF56935">
    <property type="entry name" value="Porins"/>
    <property type="match status" value="1"/>
</dbReference>
<protein>
    <submittedName>
        <fullName evidence="12">TonB-dependent receptor</fullName>
    </submittedName>
</protein>
<reference evidence="12 14" key="1">
    <citation type="submission" date="2018-08" db="EMBL/GenBank/DDBJ databases">
        <title>Proposal of Muricauda 72 sp.nov. and Muricauda NH166 sp.nov., isolated from seawater.</title>
        <authorList>
            <person name="Cheng H."/>
            <person name="Wu Y.-H."/>
            <person name="Guo L.-L."/>
            <person name="Xu X.-W."/>
        </authorList>
    </citation>
    <scope>NUCLEOTIDE SEQUENCE [LARGE SCALE GENOMIC DNA]</scope>
    <source>
        <strain evidence="12 14">72</strain>
    </source>
</reference>
<evidence type="ECO:0000256" key="7">
    <source>
        <dbReference type="ARBA" id="ARBA00023237"/>
    </source>
</evidence>
<dbReference type="InterPro" id="IPR000531">
    <property type="entry name" value="Beta-barrel_TonB"/>
</dbReference>
<feature type="domain" description="TonB-dependent receptor-like beta-barrel" evidence="10">
    <location>
        <begin position="462"/>
        <end position="985"/>
    </location>
</feature>
<dbReference type="InterPro" id="IPR023996">
    <property type="entry name" value="TonB-dep_OMP_SusC/RagA"/>
</dbReference>
<dbReference type="FunFam" id="2.60.40.1120:FF:000003">
    <property type="entry name" value="Outer membrane protein Omp121"/>
    <property type="match status" value="1"/>
</dbReference>
<dbReference type="EMBL" id="QXFI01000035">
    <property type="protein sequence ID" value="RIV42488.1"/>
    <property type="molecule type" value="Genomic_DNA"/>
</dbReference>
<evidence type="ECO:0000313" key="12">
    <source>
        <dbReference type="EMBL" id="RIV42488.1"/>
    </source>
</evidence>
<dbReference type="SUPFAM" id="SSF49464">
    <property type="entry name" value="Carboxypeptidase regulatory domain-like"/>
    <property type="match status" value="1"/>
</dbReference>
<accession>A0A3A1NDF7</accession>
<dbReference type="NCBIfam" id="TIGR04056">
    <property type="entry name" value="OMP_RagA_SusC"/>
    <property type="match status" value="1"/>
</dbReference>
<dbReference type="InterPro" id="IPR036942">
    <property type="entry name" value="Beta-barrel_TonB_sf"/>
</dbReference>
<dbReference type="InterPro" id="IPR012910">
    <property type="entry name" value="Plug_dom"/>
</dbReference>
<evidence type="ECO:0000256" key="9">
    <source>
        <dbReference type="RuleBase" id="RU003357"/>
    </source>
</evidence>
<gene>
    <name evidence="12" type="ORF">D2V05_16985</name>
    <name evidence="13" type="ORF">FQ017_16835</name>
</gene>
<keyword evidence="6 8" id="KW-0472">Membrane</keyword>
<dbReference type="OrthoDB" id="9768177at2"/>
<evidence type="ECO:0000313" key="14">
    <source>
        <dbReference type="Proteomes" id="UP000266691"/>
    </source>
</evidence>
<dbReference type="InterPro" id="IPR008969">
    <property type="entry name" value="CarboxyPept-like_regulatory"/>
</dbReference>
<name>A0A3A1NDF7_9FLAO</name>
<dbReference type="Proteomes" id="UP000266691">
    <property type="component" value="Unassembled WGS sequence"/>
</dbReference>
<proteinExistence type="inferred from homology"/>
<keyword evidence="15" id="KW-1185">Reference proteome</keyword>
<dbReference type="FunFam" id="2.170.130.10:FF:000008">
    <property type="entry name" value="SusC/RagA family TonB-linked outer membrane protein"/>
    <property type="match status" value="1"/>
</dbReference>
<evidence type="ECO:0000256" key="2">
    <source>
        <dbReference type="ARBA" id="ARBA00022448"/>
    </source>
</evidence>
<reference evidence="13 15" key="2">
    <citation type="submission" date="2019-07" db="EMBL/GenBank/DDBJ databases">
        <title>Draft genome of two Muricauda strains isolated from deep sea.</title>
        <authorList>
            <person name="Sun C."/>
        </authorList>
    </citation>
    <scope>NUCLEOTIDE SEQUENCE [LARGE SCALE GENOMIC DNA]</scope>
    <source>
        <strain evidence="13 15">72</strain>
    </source>
</reference>
<keyword evidence="5 9" id="KW-0798">TonB box</keyword>
<organism evidence="12 14">
    <name type="scientific">Flagellimonas pelagia</name>
    <dbReference type="NCBI Taxonomy" id="2306998"/>
    <lineage>
        <taxon>Bacteria</taxon>
        <taxon>Pseudomonadati</taxon>
        <taxon>Bacteroidota</taxon>
        <taxon>Flavobacteriia</taxon>
        <taxon>Flavobacteriales</taxon>
        <taxon>Flavobacteriaceae</taxon>
        <taxon>Flagellimonas</taxon>
    </lineage>
</organism>
<evidence type="ECO:0000256" key="6">
    <source>
        <dbReference type="ARBA" id="ARBA00023136"/>
    </source>
</evidence>
<evidence type="ECO:0000256" key="8">
    <source>
        <dbReference type="PROSITE-ProRule" id="PRU01360"/>
    </source>
</evidence>